<dbReference type="STRING" id="195883.A0A482XJ50"/>
<dbReference type="PANTHER" id="PTHR13710:SF120">
    <property type="entry name" value="BIFUNCTIONAL 3'-5' EXONUCLEASE_ATP-DEPENDENT HELICASE WRN"/>
    <property type="match status" value="1"/>
</dbReference>
<evidence type="ECO:0000256" key="6">
    <source>
        <dbReference type="SAM" id="MobiDB-lite"/>
    </source>
</evidence>
<dbReference type="InterPro" id="IPR027417">
    <property type="entry name" value="P-loop_NTPase"/>
</dbReference>
<dbReference type="InterPro" id="IPR002121">
    <property type="entry name" value="HRDC_dom"/>
</dbReference>
<comment type="similarity">
    <text evidence="1">Belongs to the helicase family. RecQ subfamily.</text>
</comment>
<dbReference type="InterPro" id="IPR036390">
    <property type="entry name" value="WH_DNA-bd_sf"/>
</dbReference>
<feature type="compositionally biased region" description="Acidic residues" evidence="6">
    <location>
        <begin position="523"/>
        <end position="535"/>
    </location>
</feature>
<dbReference type="SMR" id="A0A482XJ50"/>
<dbReference type="GO" id="GO:0005524">
    <property type="term" value="F:ATP binding"/>
    <property type="evidence" value="ECO:0007669"/>
    <property type="project" value="UniProtKB-KW"/>
</dbReference>
<evidence type="ECO:0000256" key="3">
    <source>
        <dbReference type="ARBA" id="ARBA00022840"/>
    </source>
</evidence>
<evidence type="ECO:0000259" key="9">
    <source>
        <dbReference type="PROSITE" id="PS51194"/>
    </source>
</evidence>
<feature type="domain" description="HRDC" evidence="7">
    <location>
        <begin position="537"/>
        <end position="618"/>
    </location>
</feature>
<dbReference type="SUPFAM" id="SSF52540">
    <property type="entry name" value="P-loop containing nucleoside triphosphate hydrolases"/>
    <property type="match status" value="1"/>
</dbReference>
<accession>A0A482XJ50</accession>
<feature type="compositionally biased region" description="Polar residues" evidence="6">
    <location>
        <begin position="662"/>
        <end position="680"/>
    </location>
</feature>
<dbReference type="GO" id="GO:0043138">
    <property type="term" value="F:3'-5' DNA helicase activity"/>
    <property type="evidence" value="ECO:0007669"/>
    <property type="project" value="UniProtKB-EC"/>
</dbReference>
<keyword evidence="11" id="KW-1185">Reference proteome</keyword>
<dbReference type="InterPro" id="IPR010997">
    <property type="entry name" value="HRDC-like_sf"/>
</dbReference>
<reference evidence="10 11" key="1">
    <citation type="journal article" date="2017" name="Gigascience">
        <title>Genome sequence of the small brown planthopper, Laodelphax striatellus.</title>
        <authorList>
            <person name="Zhu J."/>
            <person name="Jiang F."/>
            <person name="Wang X."/>
            <person name="Yang P."/>
            <person name="Bao Y."/>
            <person name="Zhao W."/>
            <person name="Wang W."/>
            <person name="Lu H."/>
            <person name="Wang Q."/>
            <person name="Cui N."/>
            <person name="Li J."/>
            <person name="Chen X."/>
            <person name="Luo L."/>
            <person name="Yu J."/>
            <person name="Kang L."/>
            <person name="Cui F."/>
        </authorList>
    </citation>
    <scope>NUCLEOTIDE SEQUENCE [LARGE SCALE GENOMIC DNA]</scope>
    <source>
        <strain evidence="10">Lst14</strain>
    </source>
</reference>
<dbReference type="PROSITE" id="PS51194">
    <property type="entry name" value="HELICASE_CTER"/>
    <property type="match status" value="1"/>
</dbReference>
<comment type="caution">
    <text evidence="10">The sequence shown here is derived from an EMBL/GenBank/DDBJ whole genome shotgun (WGS) entry which is preliminary data.</text>
</comment>
<dbReference type="EMBL" id="QKKF02008413">
    <property type="protein sequence ID" value="RZF45694.1"/>
    <property type="molecule type" value="Genomic_DNA"/>
</dbReference>
<dbReference type="GO" id="GO:0005634">
    <property type="term" value="C:nucleus"/>
    <property type="evidence" value="ECO:0007669"/>
    <property type="project" value="TreeGrafter"/>
</dbReference>
<dbReference type="PROSITE" id="PS51192">
    <property type="entry name" value="HELICASE_ATP_BIND_1"/>
    <property type="match status" value="1"/>
</dbReference>
<evidence type="ECO:0000256" key="4">
    <source>
        <dbReference type="ARBA" id="ARBA00034617"/>
    </source>
</evidence>
<dbReference type="InterPro" id="IPR044876">
    <property type="entry name" value="HRDC_dom_sf"/>
</dbReference>
<comment type="catalytic activity">
    <reaction evidence="4">
        <text>Couples ATP hydrolysis with the unwinding of duplex DNA by translocating in the 3'-5' direction.</text>
        <dbReference type="EC" id="5.6.2.4"/>
    </reaction>
</comment>
<dbReference type="Proteomes" id="UP000291343">
    <property type="component" value="Unassembled WGS sequence"/>
</dbReference>
<dbReference type="Pfam" id="PF00570">
    <property type="entry name" value="HRDC"/>
    <property type="match status" value="1"/>
</dbReference>
<dbReference type="SUPFAM" id="SSF47819">
    <property type="entry name" value="HRDC-like"/>
    <property type="match status" value="1"/>
</dbReference>
<evidence type="ECO:0000313" key="11">
    <source>
        <dbReference type="Proteomes" id="UP000291343"/>
    </source>
</evidence>
<evidence type="ECO:0000256" key="5">
    <source>
        <dbReference type="ARBA" id="ARBA00034808"/>
    </source>
</evidence>
<evidence type="ECO:0000313" key="10">
    <source>
        <dbReference type="EMBL" id="RZF45694.1"/>
    </source>
</evidence>
<dbReference type="InterPro" id="IPR032284">
    <property type="entry name" value="RecQ_Zn-bd"/>
</dbReference>
<keyword evidence="3" id="KW-0067">ATP-binding</keyword>
<name>A0A482XJ50_LAOST</name>
<dbReference type="GO" id="GO:0005694">
    <property type="term" value="C:chromosome"/>
    <property type="evidence" value="ECO:0007669"/>
    <property type="project" value="TreeGrafter"/>
</dbReference>
<dbReference type="EC" id="5.6.2.4" evidence="5"/>
<sequence length="756" mass="85363">MDSDPGPNHSAFLKKHFGHSQFRSMQWKIINTILKGDHDQCVVMATGHGKSLCYQYPAVYLNAITIVISPLISLMQDQVLSLMMMNIPACFLGSAQKDKAKIIDDLLDNKYRLVYLTPEFCSGDYGQDILKKVRSKYKICLVAIDEAHCVSQWGFDFRPSYRNPEIIFTDFNRPNLFLAVWLKGRDAFSDLRRFMVRDGLRLKFPGPTIIYYNGVKCYHNHAQLKMSLRTETHENFTKDIINVISATSAFGMGIDKPDVRLIIHYGAPKEIESYYQEIGRAGRDGLPAACHVFYSNADFTVNSYFNVHLQGAFKEHRDAMSRLMEKYLETQNCRREILISYFDDKYKGKGTPQQNCCDNCNKSLNSKVSRTDRPELDISEDAVLLLKAIKVYDGHCGLRLAVQFLRGSRSHTSKAMKENHVLFGAGKKKREAWWKAIGRCPETRKRMKLMPSNDMLAMVKSSIKEEPKPIPIKETPAKLVEFTFSQRNMPKLITGAINAHAAEKDNKAGASSSSAFVSNNQDGNEDQDEGGVTDEETALQYDVYYGLMKMRTELARSHGCMPYMVANNQLLLALAKDRPHTMDQLKKVEEITRKSPVEGNSSNVAANADVWGDEDDSFLIDQLPIDEEICKNSVPKSESAGLYSSRNNSTKTSDSERVCNPRNVSNPDDSVECSSSLDSTNDNDHHLSPVLGGSHSNRKSMKNPVVKKRVIKFIDSDEDDAETSNSQLQKKLPDWMLTQKSTTATNKKPKKCSLFK</sequence>
<dbReference type="SMART" id="SM00487">
    <property type="entry name" value="DEXDc"/>
    <property type="match status" value="1"/>
</dbReference>
<protein>
    <recommendedName>
        <fullName evidence="5">DNA 3'-5' helicase</fullName>
        <ecNumber evidence="5">5.6.2.4</ecNumber>
    </recommendedName>
</protein>
<organism evidence="10 11">
    <name type="scientific">Laodelphax striatellus</name>
    <name type="common">Small brown planthopper</name>
    <name type="synonym">Delphax striatella</name>
    <dbReference type="NCBI Taxonomy" id="195883"/>
    <lineage>
        <taxon>Eukaryota</taxon>
        <taxon>Metazoa</taxon>
        <taxon>Ecdysozoa</taxon>
        <taxon>Arthropoda</taxon>
        <taxon>Hexapoda</taxon>
        <taxon>Insecta</taxon>
        <taxon>Pterygota</taxon>
        <taxon>Neoptera</taxon>
        <taxon>Paraneoptera</taxon>
        <taxon>Hemiptera</taxon>
        <taxon>Auchenorrhyncha</taxon>
        <taxon>Fulgoroidea</taxon>
        <taxon>Delphacidae</taxon>
        <taxon>Criomorphinae</taxon>
        <taxon>Laodelphax</taxon>
    </lineage>
</organism>
<dbReference type="PROSITE" id="PS50967">
    <property type="entry name" value="HRDC"/>
    <property type="match status" value="1"/>
</dbReference>
<dbReference type="InterPro" id="IPR018982">
    <property type="entry name" value="RQC_domain"/>
</dbReference>
<dbReference type="SMART" id="SM00490">
    <property type="entry name" value="HELICc"/>
    <property type="match status" value="1"/>
</dbReference>
<dbReference type="InterPro" id="IPR001650">
    <property type="entry name" value="Helicase_C-like"/>
</dbReference>
<dbReference type="AlphaFoldDB" id="A0A482XJ50"/>
<dbReference type="Pfam" id="PF00271">
    <property type="entry name" value="Helicase_C"/>
    <property type="match status" value="1"/>
</dbReference>
<dbReference type="GO" id="GO:0006260">
    <property type="term" value="P:DNA replication"/>
    <property type="evidence" value="ECO:0007669"/>
    <property type="project" value="InterPro"/>
</dbReference>
<feature type="compositionally biased region" description="Polar residues" evidence="6">
    <location>
        <begin position="642"/>
        <end position="652"/>
    </location>
</feature>
<dbReference type="GO" id="GO:0003676">
    <property type="term" value="F:nucleic acid binding"/>
    <property type="evidence" value="ECO:0007669"/>
    <property type="project" value="InterPro"/>
</dbReference>
<dbReference type="GO" id="GO:0009378">
    <property type="term" value="F:four-way junction helicase activity"/>
    <property type="evidence" value="ECO:0007669"/>
    <property type="project" value="TreeGrafter"/>
</dbReference>
<gene>
    <name evidence="10" type="ORF">LSTR_LSTR004989</name>
</gene>
<keyword evidence="2" id="KW-0547">Nucleotide-binding</keyword>
<feature type="domain" description="Helicase ATP-binding" evidence="8">
    <location>
        <begin position="31"/>
        <end position="190"/>
    </location>
</feature>
<feature type="region of interest" description="Disordered" evidence="6">
    <location>
        <begin position="636"/>
        <end position="704"/>
    </location>
</feature>
<dbReference type="InterPro" id="IPR036388">
    <property type="entry name" value="WH-like_DNA-bd_sf"/>
</dbReference>
<dbReference type="SUPFAM" id="SSF46785">
    <property type="entry name" value="Winged helix' DNA-binding domain"/>
    <property type="match status" value="1"/>
</dbReference>
<dbReference type="Pfam" id="PF00270">
    <property type="entry name" value="DEAD"/>
    <property type="match status" value="1"/>
</dbReference>
<evidence type="ECO:0000256" key="1">
    <source>
        <dbReference type="ARBA" id="ARBA00005446"/>
    </source>
</evidence>
<dbReference type="InterPro" id="IPR011545">
    <property type="entry name" value="DEAD/DEAH_box_helicase_dom"/>
</dbReference>
<evidence type="ECO:0000259" key="7">
    <source>
        <dbReference type="PROSITE" id="PS50967"/>
    </source>
</evidence>
<proteinExistence type="inferred from homology"/>
<feature type="domain" description="Helicase C-terminal" evidence="9">
    <location>
        <begin position="156"/>
        <end position="346"/>
    </location>
</feature>
<evidence type="ECO:0000259" key="8">
    <source>
        <dbReference type="PROSITE" id="PS51192"/>
    </source>
</evidence>
<feature type="compositionally biased region" description="Polar residues" evidence="6">
    <location>
        <begin position="509"/>
        <end position="522"/>
    </location>
</feature>
<evidence type="ECO:0000256" key="2">
    <source>
        <dbReference type="ARBA" id="ARBA00022741"/>
    </source>
</evidence>
<dbReference type="OrthoDB" id="10261556at2759"/>
<dbReference type="Pfam" id="PF09382">
    <property type="entry name" value="RQC"/>
    <property type="match status" value="1"/>
</dbReference>
<dbReference type="InterPro" id="IPR014001">
    <property type="entry name" value="Helicase_ATP-bd"/>
</dbReference>
<dbReference type="Gene3D" id="3.40.50.300">
    <property type="entry name" value="P-loop containing nucleotide triphosphate hydrolases"/>
    <property type="match status" value="2"/>
</dbReference>
<dbReference type="PANTHER" id="PTHR13710">
    <property type="entry name" value="DNA HELICASE RECQ FAMILY MEMBER"/>
    <property type="match status" value="1"/>
</dbReference>
<dbReference type="GO" id="GO:0005737">
    <property type="term" value="C:cytoplasm"/>
    <property type="evidence" value="ECO:0007669"/>
    <property type="project" value="TreeGrafter"/>
</dbReference>
<dbReference type="Gene3D" id="1.10.150.80">
    <property type="entry name" value="HRDC domain"/>
    <property type="match status" value="1"/>
</dbReference>
<dbReference type="Gene3D" id="1.10.10.10">
    <property type="entry name" value="Winged helix-like DNA-binding domain superfamily/Winged helix DNA-binding domain"/>
    <property type="match status" value="1"/>
</dbReference>
<dbReference type="Pfam" id="PF16124">
    <property type="entry name" value="RecQ_Zn_bind"/>
    <property type="match status" value="1"/>
</dbReference>
<feature type="region of interest" description="Disordered" evidence="6">
    <location>
        <begin position="504"/>
        <end position="535"/>
    </location>
</feature>
<dbReference type="GO" id="GO:0000724">
    <property type="term" value="P:double-strand break repair via homologous recombination"/>
    <property type="evidence" value="ECO:0007669"/>
    <property type="project" value="TreeGrafter"/>
</dbReference>
<dbReference type="InParanoid" id="A0A482XJ50"/>